<dbReference type="Pfam" id="PF00155">
    <property type="entry name" value="Aminotran_1_2"/>
    <property type="match status" value="1"/>
</dbReference>
<evidence type="ECO:0000313" key="3">
    <source>
        <dbReference type="Proteomes" id="UP000466586"/>
    </source>
</evidence>
<dbReference type="InterPro" id="IPR004839">
    <property type="entry name" value="Aminotransferase_I/II_large"/>
</dbReference>
<sequence length="356" mass="39307">MLKPIDLRFNYPILENQNAEFQELLKETLGNPLQLLSTDPTGGSYRDKEVGAKWLSQPGFPVNPDDVYLGGGGHHACIVAILAAKLQNKTIAVEEFTYSNFKSAAALLNLKLVPCKVDEFGLIPASLSEICLSNNIDALFTMATVSNPLGTVLPIERRREIVSIARENNLIIIEDDAYGFLEDQLLPNFFHLAPERSFYVYSFSKPYAQGIKTSYLLAPENYSQQVTDTLRLTSSNSSPLLSNVLNNLIESGQMSRVIREKQIGGAERQASVKTLLNGYNFSGHKNGWHVWLKLPDQIKSSELNSRLEKEGVLIVPSVGFSADTPVYEGAIRIALGGESDFSRVAEGIEIIKKLIS</sequence>
<dbReference type="InterPro" id="IPR051446">
    <property type="entry name" value="HTH_trans_reg/aminotransferase"/>
</dbReference>
<dbReference type="Proteomes" id="UP000466586">
    <property type="component" value="Unassembled WGS sequence"/>
</dbReference>
<dbReference type="EMBL" id="WVHT01000003">
    <property type="protein sequence ID" value="MXV50729.1"/>
    <property type="molecule type" value="Genomic_DNA"/>
</dbReference>
<keyword evidence="2" id="KW-0032">Aminotransferase</keyword>
<dbReference type="GO" id="GO:0030170">
    <property type="term" value="F:pyridoxal phosphate binding"/>
    <property type="evidence" value="ECO:0007669"/>
    <property type="project" value="InterPro"/>
</dbReference>
<dbReference type="PANTHER" id="PTHR46577:SF1">
    <property type="entry name" value="HTH-TYPE TRANSCRIPTIONAL REGULATORY PROTEIN GABR"/>
    <property type="match status" value="1"/>
</dbReference>
<organism evidence="2 3">
    <name type="scientific">Hufsiella arboris</name>
    <dbReference type="NCBI Taxonomy" id="2695275"/>
    <lineage>
        <taxon>Bacteria</taxon>
        <taxon>Pseudomonadati</taxon>
        <taxon>Bacteroidota</taxon>
        <taxon>Sphingobacteriia</taxon>
        <taxon>Sphingobacteriales</taxon>
        <taxon>Sphingobacteriaceae</taxon>
        <taxon>Hufsiella</taxon>
    </lineage>
</organism>
<dbReference type="InterPro" id="IPR015422">
    <property type="entry name" value="PyrdxlP-dep_Trfase_small"/>
</dbReference>
<dbReference type="SUPFAM" id="SSF53383">
    <property type="entry name" value="PLP-dependent transferases"/>
    <property type="match status" value="1"/>
</dbReference>
<dbReference type="Gene3D" id="3.40.640.10">
    <property type="entry name" value="Type I PLP-dependent aspartate aminotransferase-like (Major domain)"/>
    <property type="match status" value="1"/>
</dbReference>
<dbReference type="InterPro" id="IPR015424">
    <property type="entry name" value="PyrdxlP-dep_Trfase"/>
</dbReference>
<dbReference type="Gene3D" id="3.90.1150.10">
    <property type="entry name" value="Aspartate Aminotransferase, domain 1"/>
    <property type="match status" value="1"/>
</dbReference>
<name>A0A7K1Y9F2_9SPHI</name>
<gene>
    <name evidence="2" type="ORF">GS399_07060</name>
</gene>
<reference evidence="2 3" key="1">
    <citation type="submission" date="2019-11" db="EMBL/GenBank/DDBJ databases">
        <title>Pedobacter sp. HMF7647 Genome sequencing and assembly.</title>
        <authorList>
            <person name="Kang H."/>
            <person name="Kim H."/>
            <person name="Joh K."/>
        </authorList>
    </citation>
    <scope>NUCLEOTIDE SEQUENCE [LARGE SCALE GENOMIC DNA]</scope>
    <source>
        <strain evidence="2 3">HMF7647</strain>
    </source>
</reference>
<keyword evidence="3" id="KW-1185">Reference proteome</keyword>
<accession>A0A7K1Y9F2</accession>
<dbReference type="CDD" id="cd00609">
    <property type="entry name" value="AAT_like"/>
    <property type="match status" value="1"/>
</dbReference>
<dbReference type="GO" id="GO:0008483">
    <property type="term" value="F:transaminase activity"/>
    <property type="evidence" value="ECO:0007669"/>
    <property type="project" value="UniProtKB-KW"/>
</dbReference>
<dbReference type="RefSeq" id="WP_160843920.1">
    <property type="nucleotide sequence ID" value="NZ_WVHT01000003.1"/>
</dbReference>
<dbReference type="PANTHER" id="PTHR46577">
    <property type="entry name" value="HTH-TYPE TRANSCRIPTIONAL REGULATORY PROTEIN GABR"/>
    <property type="match status" value="1"/>
</dbReference>
<evidence type="ECO:0000259" key="1">
    <source>
        <dbReference type="Pfam" id="PF00155"/>
    </source>
</evidence>
<dbReference type="InterPro" id="IPR015421">
    <property type="entry name" value="PyrdxlP-dep_Trfase_major"/>
</dbReference>
<protein>
    <submittedName>
        <fullName evidence="2">Aminotransferase class I/II-fold pyridoxal phosphate-dependent enzyme</fullName>
    </submittedName>
</protein>
<comment type="caution">
    <text evidence="2">The sequence shown here is derived from an EMBL/GenBank/DDBJ whole genome shotgun (WGS) entry which is preliminary data.</text>
</comment>
<feature type="domain" description="Aminotransferase class I/classII large" evidence="1">
    <location>
        <begin position="38"/>
        <end position="341"/>
    </location>
</feature>
<evidence type="ECO:0000313" key="2">
    <source>
        <dbReference type="EMBL" id="MXV50729.1"/>
    </source>
</evidence>
<dbReference type="AlphaFoldDB" id="A0A7K1Y9F2"/>
<keyword evidence="2" id="KW-0808">Transferase</keyword>
<proteinExistence type="predicted"/>